<organism evidence="1 2">
    <name type="scientific">Popillia japonica</name>
    <name type="common">Japanese beetle</name>
    <dbReference type="NCBI Taxonomy" id="7064"/>
    <lineage>
        <taxon>Eukaryota</taxon>
        <taxon>Metazoa</taxon>
        <taxon>Ecdysozoa</taxon>
        <taxon>Arthropoda</taxon>
        <taxon>Hexapoda</taxon>
        <taxon>Insecta</taxon>
        <taxon>Pterygota</taxon>
        <taxon>Neoptera</taxon>
        <taxon>Endopterygota</taxon>
        <taxon>Coleoptera</taxon>
        <taxon>Polyphaga</taxon>
        <taxon>Scarabaeiformia</taxon>
        <taxon>Scarabaeidae</taxon>
        <taxon>Rutelinae</taxon>
        <taxon>Popillia</taxon>
    </lineage>
</organism>
<evidence type="ECO:0000313" key="2">
    <source>
        <dbReference type="Proteomes" id="UP001458880"/>
    </source>
</evidence>
<accession>A0AAW1HU86</accession>
<dbReference type="AlphaFoldDB" id="A0AAW1HU86"/>
<gene>
    <name evidence="1" type="ORF">QE152_g39211</name>
</gene>
<dbReference type="EMBL" id="JASPKY010000916">
    <property type="protein sequence ID" value="KAK9680292.1"/>
    <property type="molecule type" value="Genomic_DNA"/>
</dbReference>
<sequence length="197" mass="22800">MADLSESGPSGVKRRKTVQVKNEKNLTIEEMMQFLYNSDIDEDETEEIDDFSETDTSDSEIDRTVKFQIYGKKRRRVWQETTENGMKQIPFTKQNGLLVDTPGDDPYEWWFRLLVDEELLDMIVLQTNNYALEVLCASSGCDRSRISQWKDLSKSELLIFVGDVTGGKSHAEKVVMHLMRNFFDNGHSVHMDNYGLQ</sequence>
<comment type="caution">
    <text evidence="1">The sequence shown here is derived from an EMBL/GenBank/DDBJ whole genome shotgun (WGS) entry which is preliminary data.</text>
</comment>
<reference evidence="1 2" key="1">
    <citation type="journal article" date="2024" name="BMC Genomics">
        <title>De novo assembly and annotation of Popillia japonica's genome with initial clues to its potential as an invasive pest.</title>
        <authorList>
            <person name="Cucini C."/>
            <person name="Boschi S."/>
            <person name="Funari R."/>
            <person name="Cardaioli E."/>
            <person name="Iannotti N."/>
            <person name="Marturano G."/>
            <person name="Paoli F."/>
            <person name="Bruttini M."/>
            <person name="Carapelli A."/>
            <person name="Frati F."/>
            <person name="Nardi F."/>
        </authorList>
    </citation>
    <scope>NUCLEOTIDE SEQUENCE [LARGE SCALE GENOMIC DNA]</scope>
    <source>
        <strain evidence="1">DMR45628</strain>
    </source>
</reference>
<keyword evidence="2" id="KW-1185">Reference proteome</keyword>
<protein>
    <submittedName>
        <fullName evidence="1">Uncharacterized protein</fullName>
    </submittedName>
</protein>
<evidence type="ECO:0000313" key="1">
    <source>
        <dbReference type="EMBL" id="KAK9680292.1"/>
    </source>
</evidence>
<proteinExistence type="predicted"/>
<dbReference type="Proteomes" id="UP001458880">
    <property type="component" value="Unassembled WGS sequence"/>
</dbReference>
<name>A0AAW1HU86_POPJA</name>